<dbReference type="InterPro" id="IPR021591">
    <property type="entry name" value="YNR034W-A/EGO2"/>
</dbReference>
<dbReference type="InterPro" id="IPR035098">
    <property type="entry name" value="YNR034W-A/EGO2_sf"/>
</dbReference>
<evidence type="ECO:0000313" key="2">
    <source>
        <dbReference type="Proteomes" id="UP000190831"/>
    </source>
</evidence>
<dbReference type="Pfam" id="PF11503">
    <property type="entry name" value="YNR034W-A-like"/>
    <property type="match status" value="1"/>
</dbReference>
<gene>
    <name evidence="1" type="ORF">LAFE_0C01178G</name>
</gene>
<proteinExistence type="predicted"/>
<dbReference type="Proteomes" id="UP000190831">
    <property type="component" value="Chromosome C"/>
</dbReference>
<dbReference type="AlphaFoldDB" id="A0A1G4M8V4"/>
<protein>
    <submittedName>
        <fullName evidence="1">LAFE_0C01178g1_1</fullName>
    </submittedName>
</protein>
<accession>A0A1G4M8V4</accession>
<sequence length="85" mass="9345">MSDQPNQKIDLAQVVPNAVGMLAFDENDNVIEASGLGKDRVTDIAQLKLVELDSEGFGLLQVENVQIIILKQEGKMIAVYTYIKP</sequence>
<dbReference type="EMBL" id="LT598485">
    <property type="protein sequence ID" value="SCW00303.1"/>
    <property type="molecule type" value="Genomic_DNA"/>
</dbReference>
<dbReference type="OMA" id="ICNIYRQ"/>
<dbReference type="SUPFAM" id="SSF160683">
    <property type="entry name" value="YNR034W-A-like"/>
    <property type="match status" value="1"/>
</dbReference>
<name>A0A1G4M8V4_LACFM</name>
<dbReference type="OrthoDB" id="4057220at2759"/>
<keyword evidence="2" id="KW-1185">Reference proteome</keyword>
<dbReference type="Gene3D" id="3.40.1840.10">
    <property type="entry name" value="YNR034W-A-like"/>
    <property type="match status" value="1"/>
</dbReference>
<evidence type="ECO:0000313" key="1">
    <source>
        <dbReference type="EMBL" id="SCW00303.1"/>
    </source>
</evidence>
<reference evidence="1 2" key="1">
    <citation type="submission" date="2016-03" db="EMBL/GenBank/DDBJ databases">
        <authorList>
            <person name="Devillers H."/>
        </authorList>
    </citation>
    <scope>NUCLEOTIDE SEQUENCE [LARGE SCALE GENOMIC DNA]</scope>
    <source>
        <strain evidence="1">CBS 6772</strain>
    </source>
</reference>
<dbReference type="STRING" id="4955.A0A1G4M8V4"/>
<organism evidence="1 2">
    <name type="scientific">Lachancea fermentati</name>
    <name type="common">Zygosaccharomyces fermentati</name>
    <dbReference type="NCBI Taxonomy" id="4955"/>
    <lineage>
        <taxon>Eukaryota</taxon>
        <taxon>Fungi</taxon>
        <taxon>Dikarya</taxon>
        <taxon>Ascomycota</taxon>
        <taxon>Saccharomycotina</taxon>
        <taxon>Saccharomycetes</taxon>
        <taxon>Saccharomycetales</taxon>
        <taxon>Saccharomycetaceae</taxon>
        <taxon>Lachancea</taxon>
    </lineage>
</organism>